<evidence type="ECO:0000256" key="18">
    <source>
        <dbReference type="SAM" id="Phobius"/>
    </source>
</evidence>
<dbReference type="InterPro" id="IPR036950">
    <property type="entry name" value="PBP_transglycosylase"/>
</dbReference>
<dbReference type="HOGENOM" id="CLU_006354_2_4_10"/>
<evidence type="ECO:0000256" key="12">
    <source>
        <dbReference type="ARBA" id="ARBA00022984"/>
    </source>
</evidence>
<proteinExistence type="inferred from homology"/>
<name>I4Z6H1_9BACT</name>
<evidence type="ECO:0000256" key="9">
    <source>
        <dbReference type="ARBA" id="ARBA00022679"/>
    </source>
</evidence>
<evidence type="ECO:0000256" key="11">
    <source>
        <dbReference type="ARBA" id="ARBA00022960"/>
    </source>
</evidence>
<evidence type="ECO:0000256" key="1">
    <source>
        <dbReference type="ARBA" id="ARBA00004236"/>
    </source>
</evidence>
<evidence type="ECO:0000256" key="6">
    <source>
        <dbReference type="ARBA" id="ARBA00022645"/>
    </source>
</evidence>
<dbReference type="GO" id="GO:0071555">
    <property type="term" value="P:cell wall organization"/>
    <property type="evidence" value="ECO:0007669"/>
    <property type="project" value="UniProtKB-KW"/>
</dbReference>
<dbReference type="GO" id="GO:0008955">
    <property type="term" value="F:peptidoglycan glycosyltransferase activity"/>
    <property type="evidence" value="ECO:0007669"/>
    <property type="project" value="UniProtKB-EC"/>
</dbReference>
<dbReference type="InterPro" id="IPR001264">
    <property type="entry name" value="Glyco_trans_51"/>
</dbReference>
<keyword evidence="10" id="KW-0378">Hydrolase</keyword>
<keyword evidence="22" id="KW-1185">Reference proteome</keyword>
<dbReference type="EMBL" id="JH660660">
    <property type="protein sequence ID" value="EIM31813.1"/>
    <property type="molecule type" value="Genomic_DNA"/>
</dbReference>
<dbReference type="GO" id="GO:0008360">
    <property type="term" value="P:regulation of cell shape"/>
    <property type="evidence" value="ECO:0007669"/>
    <property type="project" value="UniProtKB-KW"/>
</dbReference>
<accession>I4Z6H1</accession>
<dbReference type="SUPFAM" id="SSF56601">
    <property type="entry name" value="beta-lactamase/transpeptidase-like"/>
    <property type="match status" value="1"/>
</dbReference>
<dbReference type="Pfam" id="PF00905">
    <property type="entry name" value="Transpeptidase"/>
    <property type="match status" value="1"/>
</dbReference>
<keyword evidence="15" id="KW-0961">Cell wall biogenesis/degradation</keyword>
<keyword evidence="6 21" id="KW-0121">Carboxypeptidase</keyword>
<keyword evidence="11" id="KW-0133">Cell shape</keyword>
<dbReference type="Gene3D" id="3.40.710.10">
    <property type="entry name" value="DD-peptidase/beta-lactamase superfamily"/>
    <property type="match status" value="2"/>
</dbReference>
<comment type="pathway">
    <text evidence="2">Cell wall biogenesis; peptidoglycan biosynthesis.</text>
</comment>
<dbReference type="InterPro" id="IPR001460">
    <property type="entry name" value="PCN-bd_Tpept"/>
</dbReference>
<reference evidence="21 22" key="1">
    <citation type="submission" date="2012-02" db="EMBL/GenBank/DDBJ databases">
        <title>Improved High-Quality Draft genome of Prevotella bivia DSM 20514.</title>
        <authorList>
            <consortium name="US DOE Joint Genome Institute (JGI-PGF)"/>
            <person name="Lucas S."/>
            <person name="Copeland A."/>
            <person name="Lapidus A."/>
            <person name="Bruce D."/>
            <person name="Goodwin L."/>
            <person name="Pitluck S."/>
            <person name="Peters L."/>
            <person name="Mikhailova N."/>
            <person name="Munk A.C.C."/>
            <person name="Kyrpides N."/>
            <person name="Mavromatis K."/>
            <person name="Detter J.C."/>
            <person name="Han C."/>
            <person name="Land M."/>
            <person name="Hauser L."/>
            <person name="Markowitz V."/>
            <person name="Cheng J.-F."/>
            <person name="Hugenholtz P."/>
            <person name="Woyke T."/>
            <person name="Wu D."/>
            <person name="Gronow S."/>
            <person name="Wellnitz S."/>
            <person name="Brambilla E."/>
            <person name="Klenk H.-P."/>
            <person name="Eisen J.A."/>
        </authorList>
    </citation>
    <scope>NUCLEOTIDE SEQUENCE [LARGE SCALE GENOMIC DNA]</scope>
    <source>
        <strain evidence="21 22">DSM 20514</strain>
    </source>
</reference>
<evidence type="ECO:0000256" key="2">
    <source>
        <dbReference type="ARBA" id="ARBA00004752"/>
    </source>
</evidence>
<dbReference type="GO" id="GO:0030288">
    <property type="term" value="C:outer membrane-bounded periplasmic space"/>
    <property type="evidence" value="ECO:0007669"/>
    <property type="project" value="TreeGrafter"/>
</dbReference>
<dbReference type="GO" id="GO:0008658">
    <property type="term" value="F:penicillin binding"/>
    <property type="evidence" value="ECO:0007669"/>
    <property type="project" value="InterPro"/>
</dbReference>
<keyword evidence="12" id="KW-0573">Peptidoglycan synthesis</keyword>
<keyword evidence="18" id="KW-0812">Transmembrane</keyword>
<keyword evidence="18" id="KW-1133">Transmembrane helix</keyword>
<evidence type="ECO:0000256" key="17">
    <source>
        <dbReference type="ARBA" id="ARBA00049902"/>
    </source>
</evidence>
<dbReference type="Pfam" id="PF00912">
    <property type="entry name" value="Transgly"/>
    <property type="match status" value="1"/>
</dbReference>
<keyword evidence="13 18" id="KW-0472">Membrane</keyword>
<comment type="subcellular location">
    <subcellularLocation>
        <location evidence="1">Cell membrane</location>
    </subcellularLocation>
</comment>
<dbReference type="InterPro" id="IPR023346">
    <property type="entry name" value="Lysozyme-like_dom_sf"/>
</dbReference>
<evidence type="ECO:0000256" key="8">
    <source>
        <dbReference type="ARBA" id="ARBA00022676"/>
    </source>
</evidence>
<dbReference type="InterPro" id="IPR012338">
    <property type="entry name" value="Beta-lactam/transpept-like"/>
</dbReference>
<feature type="domain" description="Penicillin-binding protein transpeptidase" evidence="19">
    <location>
        <begin position="478"/>
        <end position="714"/>
    </location>
</feature>
<keyword evidence="9" id="KW-0808">Transferase</keyword>
<dbReference type="GO" id="GO:0009252">
    <property type="term" value="P:peptidoglycan biosynthetic process"/>
    <property type="evidence" value="ECO:0007669"/>
    <property type="project" value="UniProtKB-KW"/>
</dbReference>
<gene>
    <name evidence="21" type="ORF">PrebiDRAFT_0008</name>
</gene>
<comment type="catalytic activity">
    <reaction evidence="16">
        <text>Preferential cleavage: (Ac)2-L-Lys-D-Ala-|-D-Ala. Also transpeptidation of peptidyl-alanyl moieties that are N-acyl substituents of D-alanine.</text>
        <dbReference type="EC" id="3.4.16.4"/>
    </reaction>
</comment>
<keyword evidence="8" id="KW-0328">Glycosyltransferase</keyword>
<dbReference type="SUPFAM" id="SSF53955">
    <property type="entry name" value="Lysozyme-like"/>
    <property type="match status" value="1"/>
</dbReference>
<dbReference type="Proteomes" id="UP000002786">
    <property type="component" value="Unassembled WGS sequence"/>
</dbReference>
<evidence type="ECO:0000313" key="21">
    <source>
        <dbReference type="EMBL" id="EIM31813.1"/>
    </source>
</evidence>
<dbReference type="AlphaFoldDB" id="I4Z6H1"/>
<dbReference type="PANTHER" id="PTHR32282:SF11">
    <property type="entry name" value="PENICILLIN-BINDING PROTEIN 1B"/>
    <property type="match status" value="1"/>
</dbReference>
<evidence type="ECO:0000256" key="16">
    <source>
        <dbReference type="ARBA" id="ARBA00034000"/>
    </source>
</evidence>
<comment type="similarity">
    <text evidence="3">In the C-terminal section; belongs to the transpeptidase family.</text>
</comment>
<evidence type="ECO:0000256" key="10">
    <source>
        <dbReference type="ARBA" id="ARBA00022801"/>
    </source>
</evidence>
<sequence>MCFPYLEVSLHIFSFILRTEFFHKFMIRRHFVHIIWGSFVAIVGAIFVFFISVWNGWIGYMPNMDELSDPIDKFASQVYSSDQKLIGTWNQDNANRVAIGYNSLSPHLVHALVATEDERFYEHSGVDFIALGRAIVKRGVMRQQNAGGGSTITQQLAKQIFSEKAHSSFERLLQKPIEWVIAIKLERYFTKEEVIAMYFNYFDFLHNAVGIKRAANVYFNKEPKNLNVIESALLVGLCKNPSFYNPLRYPERCMDRRNTVLMQMAKSGYLTHNEYIELCGQPLGVHYSKVKPVNGSANYFQAFLRQYMMAVKPERENYQSWRMRDFVIDSIAWDQDPLYGWCNKNFKRNGDPYNVNADGLRIYTTIDTRMQQYAEEAVRKQVGGKLQALFNQASRYKKNAPFSSNLTRKQIKAILNAACLRSRRYLALKNQGASAEEIKRSFRTPHEMTLFTYHGEVDTLMTPIDSVRYYKSFLRSAFMSMDPKTGAVKAYVGGIDYQHFKYDMVMGGRRQVGSTIKPFLYALAMQNGMTPCSTVLNVQRTYGGWTPRNGSRARYGQEVPLKWGLQQSNNWISAYLISLLGSSQFVNILHDFGLNNPDIDKNASPVLCLGPCEVSVGEMTSAYTTFANNGIRCAPLYVTKIEDSHGNVLAKFQPLMTEVISSASANQMLDMLMAVVNGGTASRLHRYLNYTGDIGGKTGTTNNNSDGWFLGITPELVNGCWVGGEDRDIRFESTALGQGASTALPVWAYYMQLVYADKRLGYHPSAKFNLPPNFNPCAVADTLSINGIQEEFF</sequence>
<keyword evidence="7" id="KW-0645">Protease</keyword>
<feature type="transmembrane region" description="Helical" evidence="18">
    <location>
        <begin position="34"/>
        <end position="57"/>
    </location>
</feature>
<comment type="similarity">
    <text evidence="4">In the N-terminal section; belongs to the glycosyltransferase 51 family.</text>
</comment>
<evidence type="ECO:0000256" key="15">
    <source>
        <dbReference type="ARBA" id="ARBA00023316"/>
    </source>
</evidence>
<evidence type="ECO:0000259" key="20">
    <source>
        <dbReference type="Pfam" id="PF00912"/>
    </source>
</evidence>
<dbReference type="GO" id="GO:0006508">
    <property type="term" value="P:proteolysis"/>
    <property type="evidence" value="ECO:0007669"/>
    <property type="project" value="UniProtKB-KW"/>
</dbReference>
<evidence type="ECO:0000313" key="22">
    <source>
        <dbReference type="Proteomes" id="UP000002786"/>
    </source>
</evidence>
<dbReference type="GO" id="GO:0009002">
    <property type="term" value="F:serine-type D-Ala-D-Ala carboxypeptidase activity"/>
    <property type="evidence" value="ECO:0007669"/>
    <property type="project" value="UniProtKB-EC"/>
</dbReference>
<keyword evidence="5" id="KW-1003">Cell membrane</keyword>
<evidence type="ECO:0000256" key="5">
    <source>
        <dbReference type="ARBA" id="ARBA00022475"/>
    </source>
</evidence>
<evidence type="ECO:0000256" key="4">
    <source>
        <dbReference type="ARBA" id="ARBA00007739"/>
    </source>
</evidence>
<feature type="domain" description="Glycosyl transferase family 51" evidence="20">
    <location>
        <begin position="83"/>
        <end position="264"/>
    </location>
</feature>
<keyword evidence="14" id="KW-0511">Multifunctional enzyme</keyword>
<evidence type="ECO:0000256" key="13">
    <source>
        <dbReference type="ARBA" id="ARBA00023136"/>
    </source>
</evidence>
<evidence type="ECO:0000256" key="14">
    <source>
        <dbReference type="ARBA" id="ARBA00023268"/>
    </source>
</evidence>
<evidence type="ECO:0000259" key="19">
    <source>
        <dbReference type="Pfam" id="PF00905"/>
    </source>
</evidence>
<dbReference type="InterPro" id="IPR050396">
    <property type="entry name" value="Glycosyltr_51/Transpeptidase"/>
</dbReference>
<dbReference type="Gene3D" id="1.10.3810.10">
    <property type="entry name" value="Biosynthetic peptidoglycan transglycosylase-like"/>
    <property type="match status" value="1"/>
</dbReference>
<comment type="catalytic activity">
    <reaction evidence="17">
        <text>[GlcNAc-(1-&gt;4)-Mur2Ac(oyl-L-Ala-gamma-D-Glu-L-Lys-D-Ala-D-Ala)](n)-di-trans,octa-cis-undecaprenyl diphosphate + beta-D-GlcNAc-(1-&gt;4)-Mur2Ac(oyl-L-Ala-gamma-D-Glu-L-Lys-D-Ala-D-Ala)-di-trans,octa-cis-undecaprenyl diphosphate = [GlcNAc-(1-&gt;4)-Mur2Ac(oyl-L-Ala-gamma-D-Glu-L-Lys-D-Ala-D-Ala)](n+1)-di-trans,octa-cis-undecaprenyl diphosphate + di-trans,octa-cis-undecaprenyl diphosphate + H(+)</text>
        <dbReference type="Rhea" id="RHEA:23708"/>
        <dbReference type="Rhea" id="RHEA-COMP:9602"/>
        <dbReference type="Rhea" id="RHEA-COMP:9603"/>
        <dbReference type="ChEBI" id="CHEBI:15378"/>
        <dbReference type="ChEBI" id="CHEBI:58405"/>
        <dbReference type="ChEBI" id="CHEBI:60033"/>
        <dbReference type="ChEBI" id="CHEBI:78435"/>
        <dbReference type="EC" id="2.4.99.28"/>
    </reaction>
</comment>
<evidence type="ECO:0000256" key="3">
    <source>
        <dbReference type="ARBA" id="ARBA00007090"/>
    </source>
</evidence>
<dbReference type="GO" id="GO:0005886">
    <property type="term" value="C:plasma membrane"/>
    <property type="evidence" value="ECO:0007669"/>
    <property type="project" value="UniProtKB-SubCell"/>
</dbReference>
<organism evidence="21 22">
    <name type="scientific">Prevotella bivia DSM 20514</name>
    <dbReference type="NCBI Taxonomy" id="868129"/>
    <lineage>
        <taxon>Bacteria</taxon>
        <taxon>Pseudomonadati</taxon>
        <taxon>Bacteroidota</taxon>
        <taxon>Bacteroidia</taxon>
        <taxon>Bacteroidales</taxon>
        <taxon>Prevotellaceae</taxon>
        <taxon>Prevotella</taxon>
    </lineage>
</organism>
<protein>
    <submittedName>
        <fullName evidence="21">Membrane carboxypeptidase/penicillin-binding protein</fullName>
    </submittedName>
</protein>
<evidence type="ECO:0000256" key="7">
    <source>
        <dbReference type="ARBA" id="ARBA00022670"/>
    </source>
</evidence>
<dbReference type="PANTHER" id="PTHR32282">
    <property type="entry name" value="BINDING PROTEIN TRANSPEPTIDASE, PUTATIVE-RELATED"/>
    <property type="match status" value="1"/>
</dbReference>